<evidence type="ECO:0000256" key="1">
    <source>
        <dbReference type="ARBA" id="ARBA00022729"/>
    </source>
</evidence>
<dbReference type="InterPro" id="IPR052421">
    <property type="entry name" value="PCW_Enzyme_Inhibitor"/>
</dbReference>
<reference evidence="6 7" key="1">
    <citation type="submission" date="2017-07" db="EMBL/GenBank/DDBJ databases">
        <title>An improved, manually edited Actinidia chinensis var. chinensis (kiwifruit) genome highlights the challenges associated with draft genomes and gene prediction in plants.</title>
        <authorList>
            <person name="Pilkington S."/>
            <person name="Crowhurst R."/>
            <person name="Hilario E."/>
            <person name="Nardozza S."/>
            <person name="Fraser L."/>
            <person name="Peng Y."/>
            <person name="Gunaseelan K."/>
            <person name="Simpson R."/>
            <person name="Tahir J."/>
            <person name="Deroles S."/>
            <person name="Templeton K."/>
            <person name="Luo Z."/>
            <person name="Davy M."/>
            <person name="Cheng C."/>
            <person name="Mcneilage M."/>
            <person name="Scaglione D."/>
            <person name="Liu Y."/>
            <person name="Zhang Q."/>
            <person name="Datson P."/>
            <person name="De Silva N."/>
            <person name="Gardiner S."/>
            <person name="Bassett H."/>
            <person name="Chagne D."/>
            <person name="Mccallum J."/>
            <person name="Dzierzon H."/>
            <person name="Deng C."/>
            <person name="Wang Y.-Y."/>
            <person name="Barron N."/>
            <person name="Manako K."/>
            <person name="Bowen J."/>
            <person name="Foster T."/>
            <person name="Erridge Z."/>
            <person name="Tiffin H."/>
            <person name="Waite C."/>
            <person name="Davies K."/>
            <person name="Grierson E."/>
            <person name="Laing W."/>
            <person name="Kirk R."/>
            <person name="Chen X."/>
            <person name="Wood M."/>
            <person name="Montefiori M."/>
            <person name="Brummell D."/>
            <person name="Schwinn K."/>
            <person name="Catanach A."/>
            <person name="Fullerton C."/>
            <person name="Li D."/>
            <person name="Meiyalaghan S."/>
            <person name="Nieuwenhuizen N."/>
            <person name="Read N."/>
            <person name="Prakash R."/>
            <person name="Hunter D."/>
            <person name="Zhang H."/>
            <person name="Mckenzie M."/>
            <person name="Knabel M."/>
            <person name="Harris A."/>
            <person name="Allan A."/>
            <person name="Chen A."/>
            <person name="Janssen B."/>
            <person name="Plunkett B."/>
            <person name="Dwamena C."/>
            <person name="Voogd C."/>
            <person name="Leif D."/>
            <person name="Lafferty D."/>
            <person name="Souleyre E."/>
            <person name="Varkonyi-Gasic E."/>
            <person name="Gambi F."/>
            <person name="Hanley J."/>
            <person name="Yao J.-L."/>
            <person name="Cheung J."/>
            <person name="David K."/>
            <person name="Warren B."/>
            <person name="Marsh K."/>
            <person name="Snowden K."/>
            <person name="Lin-Wang K."/>
            <person name="Brian L."/>
            <person name="Martinez-Sanchez M."/>
            <person name="Wang M."/>
            <person name="Ileperuma N."/>
            <person name="Macnee N."/>
            <person name="Campin R."/>
            <person name="Mcatee P."/>
            <person name="Drummond R."/>
            <person name="Espley R."/>
            <person name="Ireland H."/>
            <person name="Wu R."/>
            <person name="Atkinson R."/>
            <person name="Karunairetnam S."/>
            <person name="Bulley S."/>
            <person name="Chunkath S."/>
            <person name="Hanley Z."/>
            <person name="Storey R."/>
            <person name="Thrimawithana A."/>
            <person name="Thomson S."/>
            <person name="David C."/>
            <person name="Testolin R."/>
        </authorList>
    </citation>
    <scope>NUCLEOTIDE SEQUENCE [LARGE SCALE GENOMIC DNA]</scope>
    <source>
        <strain evidence="7">cv. Red5</strain>
        <tissue evidence="6">Young leaf</tissue>
    </source>
</reference>
<organism evidence="6 7">
    <name type="scientific">Actinidia chinensis var. chinensis</name>
    <name type="common">Chinese soft-hair kiwi</name>
    <dbReference type="NCBI Taxonomy" id="1590841"/>
    <lineage>
        <taxon>Eukaryota</taxon>
        <taxon>Viridiplantae</taxon>
        <taxon>Streptophyta</taxon>
        <taxon>Embryophyta</taxon>
        <taxon>Tracheophyta</taxon>
        <taxon>Spermatophyta</taxon>
        <taxon>Magnoliopsida</taxon>
        <taxon>eudicotyledons</taxon>
        <taxon>Gunneridae</taxon>
        <taxon>Pentapetalae</taxon>
        <taxon>asterids</taxon>
        <taxon>Ericales</taxon>
        <taxon>Actinidiaceae</taxon>
        <taxon>Actinidia</taxon>
    </lineage>
</organism>
<dbReference type="GO" id="GO:0046910">
    <property type="term" value="F:pectinesterase inhibitor activity"/>
    <property type="evidence" value="ECO:0007669"/>
    <property type="project" value="InterPro"/>
</dbReference>
<sequence length="185" mass="19972">MAFSYCSSSLFFSLLLVILFINPSSQRPSVKAENHLISEICPKTRNPSLCLQALESDPRSASKDLKGLGQFSIDIAQASAKQTSKIISSLTNQATDPKLKGRYETCSENYADAIDSLGQAKQFLTSGDYNSLNIYASAAFDGAGTCEDSFEGPPNIPTQLHQADLKLEDLCDIILVISNLLPGSK</sequence>
<protein>
    <submittedName>
        <fullName evidence="6">Pectinesterase</fullName>
    </submittedName>
</protein>
<dbReference type="PANTHER" id="PTHR36710">
    <property type="entry name" value="PECTINESTERASE INHIBITOR-LIKE"/>
    <property type="match status" value="1"/>
</dbReference>
<dbReference type="STRING" id="1590841.A0A2R6PK75"/>
<dbReference type="InParanoid" id="A0A2R6PK75"/>
<evidence type="ECO:0000256" key="2">
    <source>
        <dbReference type="ARBA" id="ARBA00023157"/>
    </source>
</evidence>
<name>A0A2R6PK75_ACTCC</name>
<dbReference type="CDD" id="cd15797">
    <property type="entry name" value="PMEI"/>
    <property type="match status" value="1"/>
</dbReference>
<accession>A0A2R6PK75</accession>
<dbReference type="Gene3D" id="1.20.140.40">
    <property type="entry name" value="Invertase/pectin methylesterase inhibitor family protein"/>
    <property type="match status" value="1"/>
</dbReference>
<keyword evidence="7" id="KW-1185">Reference proteome</keyword>
<dbReference type="InterPro" id="IPR034086">
    <property type="entry name" value="PMEI_plant"/>
</dbReference>
<evidence type="ECO:0000256" key="3">
    <source>
        <dbReference type="ARBA" id="ARBA00038471"/>
    </source>
</evidence>
<dbReference type="OMA" id="VLCVQNY"/>
<gene>
    <name evidence="6" type="ORF">CEY00_Acc27094</name>
</gene>
<comment type="caution">
    <text evidence="6">The sequence shown here is derived from an EMBL/GenBank/DDBJ whole genome shotgun (WGS) entry which is preliminary data.</text>
</comment>
<evidence type="ECO:0000256" key="4">
    <source>
        <dbReference type="SAM" id="SignalP"/>
    </source>
</evidence>
<dbReference type="SMART" id="SM00856">
    <property type="entry name" value="PMEI"/>
    <property type="match status" value="1"/>
</dbReference>
<dbReference type="EMBL" id="NKQK01000024">
    <property type="protein sequence ID" value="PSR92477.1"/>
    <property type="molecule type" value="Genomic_DNA"/>
</dbReference>
<feature type="chain" id="PRO_5015321675" evidence="4">
    <location>
        <begin position="27"/>
        <end position="185"/>
    </location>
</feature>
<proteinExistence type="inferred from homology"/>
<dbReference type="PANTHER" id="PTHR36710:SF4">
    <property type="entry name" value="PLANT INVERTASE_PECTIN METHYLESTERASE INHIBITOR SUPERFAMILY PROTEIN"/>
    <property type="match status" value="1"/>
</dbReference>
<dbReference type="FunFam" id="1.20.140.40:FF:000008">
    <property type="entry name" value="Invertase/pectin methylesterase inhibitor family protein"/>
    <property type="match status" value="1"/>
</dbReference>
<feature type="signal peptide" evidence="4">
    <location>
        <begin position="1"/>
        <end position="26"/>
    </location>
</feature>
<dbReference type="InterPro" id="IPR006501">
    <property type="entry name" value="Pectinesterase_inhib_dom"/>
</dbReference>
<evidence type="ECO:0000313" key="6">
    <source>
        <dbReference type="EMBL" id="PSR92477.1"/>
    </source>
</evidence>
<evidence type="ECO:0000313" key="7">
    <source>
        <dbReference type="Proteomes" id="UP000241394"/>
    </source>
</evidence>
<evidence type="ECO:0000259" key="5">
    <source>
        <dbReference type="SMART" id="SM00856"/>
    </source>
</evidence>
<dbReference type="InterPro" id="IPR035513">
    <property type="entry name" value="Invertase/methylesterase_inhib"/>
</dbReference>
<comment type="similarity">
    <text evidence="3">Belongs to the PMEI family.</text>
</comment>
<dbReference type="SUPFAM" id="SSF101148">
    <property type="entry name" value="Plant invertase/pectin methylesterase inhibitor"/>
    <property type="match status" value="1"/>
</dbReference>
<dbReference type="OrthoDB" id="764172at2759"/>
<dbReference type="Proteomes" id="UP000241394">
    <property type="component" value="Chromosome LG24"/>
</dbReference>
<keyword evidence="1 4" id="KW-0732">Signal</keyword>
<dbReference type="AlphaFoldDB" id="A0A2R6PK75"/>
<dbReference type="FunCoup" id="A0A2R6PK75">
    <property type="interactions" value="16"/>
</dbReference>
<reference evidence="7" key="2">
    <citation type="journal article" date="2018" name="BMC Genomics">
        <title>A manually annotated Actinidia chinensis var. chinensis (kiwifruit) genome highlights the challenges associated with draft genomes and gene prediction in plants.</title>
        <authorList>
            <person name="Pilkington S.M."/>
            <person name="Crowhurst R."/>
            <person name="Hilario E."/>
            <person name="Nardozza S."/>
            <person name="Fraser L."/>
            <person name="Peng Y."/>
            <person name="Gunaseelan K."/>
            <person name="Simpson R."/>
            <person name="Tahir J."/>
            <person name="Deroles S.C."/>
            <person name="Templeton K."/>
            <person name="Luo Z."/>
            <person name="Davy M."/>
            <person name="Cheng C."/>
            <person name="McNeilage M."/>
            <person name="Scaglione D."/>
            <person name="Liu Y."/>
            <person name="Zhang Q."/>
            <person name="Datson P."/>
            <person name="De Silva N."/>
            <person name="Gardiner S.E."/>
            <person name="Bassett H."/>
            <person name="Chagne D."/>
            <person name="McCallum J."/>
            <person name="Dzierzon H."/>
            <person name="Deng C."/>
            <person name="Wang Y.Y."/>
            <person name="Barron L."/>
            <person name="Manako K."/>
            <person name="Bowen J."/>
            <person name="Foster T.M."/>
            <person name="Erridge Z.A."/>
            <person name="Tiffin H."/>
            <person name="Waite C.N."/>
            <person name="Davies K.M."/>
            <person name="Grierson E.P."/>
            <person name="Laing W.A."/>
            <person name="Kirk R."/>
            <person name="Chen X."/>
            <person name="Wood M."/>
            <person name="Montefiori M."/>
            <person name="Brummell D.A."/>
            <person name="Schwinn K.E."/>
            <person name="Catanach A."/>
            <person name="Fullerton C."/>
            <person name="Li D."/>
            <person name="Meiyalaghan S."/>
            <person name="Nieuwenhuizen N."/>
            <person name="Read N."/>
            <person name="Prakash R."/>
            <person name="Hunter D."/>
            <person name="Zhang H."/>
            <person name="McKenzie M."/>
            <person name="Knabel M."/>
            <person name="Harris A."/>
            <person name="Allan A.C."/>
            <person name="Gleave A."/>
            <person name="Chen A."/>
            <person name="Janssen B.J."/>
            <person name="Plunkett B."/>
            <person name="Ampomah-Dwamena C."/>
            <person name="Voogd C."/>
            <person name="Leif D."/>
            <person name="Lafferty D."/>
            <person name="Souleyre E.J.F."/>
            <person name="Varkonyi-Gasic E."/>
            <person name="Gambi F."/>
            <person name="Hanley J."/>
            <person name="Yao J.L."/>
            <person name="Cheung J."/>
            <person name="David K.M."/>
            <person name="Warren B."/>
            <person name="Marsh K."/>
            <person name="Snowden K.C."/>
            <person name="Lin-Wang K."/>
            <person name="Brian L."/>
            <person name="Martinez-Sanchez M."/>
            <person name="Wang M."/>
            <person name="Ileperuma N."/>
            <person name="Macnee N."/>
            <person name="Campin R."/>
            <person name="McAtee P."/>
            <person name="Drummond R.S.M."/>
            <person name="Espley R.V."/>
            <person name="Ireland H.S."/>
            <person name="Wu R."/>
            <person name="Atkinson R.G."/>
            <person name="Karunairetnam S."/>
            <person name="Bulley S."/>
            <person name="Chunkath S."/>
            <person name="Hanley Z."/>
            <person name="Storey R."/>
            <person name="Thrimawithana A.H."/>
            <person name="Thomson S."/>
            <person name="David C."/>
            <person name="Testolin R."/>
            <person name="Huang H."/>
            <person name="Hellens R.P."/>
            <person name="Schaffer R.J."/>
        </authorList>
    </citation>
    <scope>NUCLEOTIDE SEQUENCE [LARGE SCALE GENOMIC DNA]</scope>
    <source>
        <strain evidence="7">cv. Red5</strain>
    </source>
</reference>
<dbReference type="Gramene" id="PSR92477">
    <property type="protein sequence ID" value="PSR92477"/>
    <property type="gene ID" value="CEY00_Acc27094"/>
</dbReference>
<dbReference type="Pfam" id="PF04043">
    <property type="entry name" value="PMEI"/>
    <property type="match status" value="1"/>
</dbReference>
<feature type="domain" description="Pectinesterase inhibitor" evidence="5">
    <location>
        <begin position="32"/>
        <end position="177"/>
    </location>
</feature>
<keyword evidence="2" id="KW-1015">Disulfide bond</keyword>
<dbReference type="NCBIfam" id="TIGR01614">
    <property type="entry name" value="PME_inhib"/>
    <property type="match status" value="1"/>
</dbReference>